<dbReference type="AlphaFoldDB" id="A0AB73IP58"/>
<comment type="caution">
    <text evidence="2">The sequence shown here is derived from an EMBL/GenBank/DDBJ whole genome shotgun (WGS) entry which is preliminary data.</text>
</comment>
<dbReference type="CDD" id="cd00254">
    <property type="entry name" value="LT-like"/>
    <property type="match status" value="1"/>
</dbReference>
<feature type="domain" description="Transglycosylase SLT" evidence="1">
    <location>
        <begin position="460"/>
        <end position="562"/>
    </location>
</feature>
<dbReference type="Gene3D" id="1.10.530.10">
    <property type="match status" value="1"/>
</dbReference>
<dbReference type="SUPFAM" id="SSF53955">
    <property type="entry name" value="Lysozyme-like"/>
    <property type="match status" value="1"/>
</dbReference>
<name>A0AB73IP58_9BURK</name>
<protein>
    <recommendedName>
        <fullName evidence="1">Transglycosylase SLT domain-containing protein</fullName>
    </recommendedName>
</protein>
<evidence type="ECO:0000259" key="1">
    <source>
        <dbReference type="Pfam" id="PF01464"/>
    </source>
</evidence>
<gene>
    <name evidence="2" type="ORF">J2793_007185</name>
</gene>
<dbReference type="EMBL" id="JAURTK010000027">
    <property type="protein sequence ID" value="MDP9651710.1"/>
    <property type="molecule type" value="Genomic_DNA"/>
</dbReference>
<evidence type="ECO:0000313" key="3">
    <source>
        <dbReference type="Proteomes" id="UP001229486"/>
    </source>
</evidence>
<evidence type="ECO:0000313" key="2">
    <source>
        <dbReference type="EMBL" id="MDP9651710.1"/>
    </source>
</evidence>
<accession>A0AB73IP58</accession>
<dbReference type="RefSeq" id="WP_392396260.1">
    <property type="nucleotide sequence ID" value="NZ_JAURTK010000027.1"/>
</dbReference>
<reference evidence="2" key="1">
    <citation type="submission" date="2023-07" db="EMBL/GenBank/DDBJ databases">
        <title>Sorghum-associated microbial communities from plants grown in Nebraska, USA.</title>
        <authorList>
            <person name="Schachtman D."/>
        </authorList>
    </citation>
    <scope>NUCLEOTIDE SEQUENCE</scope>
    <source>
        <strain evidence="2">DS1061</strain>
    </source>
</reference>
<dbReference type="Pfam" id="PF01464">
    <property type="entry name" value="SLT"/>
    <property type="match status" value="1"/>
</dbReference>
<organism evidence="2 3">
    <name type="scientific">Paraburkholderia caledonica</name>
    <dbReference type="NCBI Taxonomy" id="134536"/>
    <lineage>
        <taxon>Bacteria</taxon>
        <taxon>Pseudomonadati</taxon>
        <taxon>Pseudomonadota</taxon>
        <taxon>Betaproteobacteria</taxon>
        <taxon>Burkholderiales</taxon>
        <taxon>Burkholderiaceae</taxon>
        <taxon>Paraburkholderia</taxon>
    </lineage>
</organism>
<proteinExistence type="predicted"/>
<dbReference type="InterPro" id="IPR008258">
    <property type="entry name" value="Transglycosylase_SLT_dom_1"/>
</dbReference>
<sequence length="615" mass="66677">MTAKSVVDIEINDSQFRDFYSLFQEYQERLQESSSDWQSTTGSIGDAEGAMEKLLDLSGQHADAATIAAYQANVIVKEIRQASAANAALVAGVYKATKGQKGFSDEVVRGEKSFSKMAKHSKEVANSVFGIGKFLLKLGAIGGGIAGLGGLLSGLGLRDLASSAVDTQRSARGLGIKPGQYTAFNQDFGRYVDPSVLGTVADSQNSFIGRTWLARASGLTQEQVTSQGPDQLAAQLALKAHDWWANTPGAMRTAENLQTTGLPQSGFSLEMVRQQGNTPRAELERAYSQYQKDQKRFDVSDKDTDAWYGFLRQIKDAGNTIETSLKNKLVALAPDLQKFVDVIGKDAEKLITEIFTPKNLQSLGDGITELTNYLGSSKFKQDMRDFADLIGGAVDSLRKVGKFFNFSGVSSEPGKTSSILTTPPGSSPSDTEIMLGKTRHFLNTQRIEDQIRHLQDLDRKHGLPLGTLEGMWQKESSEGKNLVGPKLKNGDQAIGDFQFTSAAWKDWGKGGDRFSFNDEADAAARYMSSLSKRYGGDVRKALAGYNWGPGNVDKAGANWESRAPSETRDYVAQIGSRIAQLSAVIDRLRQSPQSIQITNSTSARVAVQANAAAIQ</sequence>
<dbReference type="Proteomes" id="UP001229486">
    <property type="component" value="Unassembled WGS sequence"/>
</dbReference>
<dbReference type="InterPro" id="IPR023346">
    <property type="entry name" value="Lysozyme-like_dom_sf"/>
</dbReference>